<protein>
    <submittedName>
        <fullName evidence="1">Epimerase</fullName>
    </submittedName>
</protein>
<proteinExistence type="predicted"/>
<keyword evidence="2" id="KW-1185">Reference proteome</keyword>
<comment type="caution">
    <text evidence="1">The sequence shown here is derived from an EMBL/GenBank/DDBJ whole genome shotgun (WGS) entry which is preliminary data.</text>
</comment>
<gene>
    <name evidence="1" type="ORF">V3C41_17040</name>
</gene>
<dbReference type="RefSeq" id="WP_347783283.1">
    <property type="nucleotide sequence ID" value="NZ_JBBMFV010000004.1"/>
</dbReference>
<dbReference type="EMBL" id="JBBMFV010000004">
    <property type="protein sequence ID" value="MEO3942778.1"/>
    <property type="molecule type" value="Genomic_DNA"/>
</dbReference>
<evidence type="ECO:0000313" key="1">
    <source>
        <dbReference type="EMBL" id="MEO3942778.1"/>
    </source>
</evidence>
<evidence type="ECO:0000313" key="2">
    <source>
        <dbReference type="Proteomes" id="UP001448614"/>
    </source>
</evidence>
<name>A0ABV0GWC7_PAENI</name>
<dbReference type="SUPFAM" id="SSF51735">
    <property type="entry name" value="NAD(P)-binding Rossmann-fold domains"/>
    <property type="match status" value="1"/>
</dbReference>
<organism evidence="1 2">
    <name type="scientific">Paenarthrobacter nicotinovorans</name>
    <name type="common">Arthrobacter nicotinovorans</name>
    <dbReference type="NCBI Taxonomy" id="29320"/>
    <lineage>
        <taxon>Bacteria</taxon>
        <taxon>Bacillati</taxon>
        <taxon>Actinomycetota</taxon>
        <taxon>Actinomycetes</taxon>
        <taxon>Micrococcales</taxon>
        <taxon>Micrococcaceae</taxon>
        <taxon>Paenarthrobacter</taxon>
    </lineage>
</organism>
<dbReference type="InterPro" id="IPR036291">
    <property type="entry name" value="NAD(P)-bd_dom_sf"/>
</dbReference>
<reference evidence="1 2" key="1">
    <citation type="journal article" date="2024" name="Appl. Microbiol. Biotechnol.">
        <title>Biosynthetic gene clusters with biotechnological applications in novel Antarctic isolates from Actinomycetota.</title>
        <authorList>
            <person name="Bruna P."/>
            <person name="Nunez-Montero K."/>
            <person name="Contreras M.J."/>
            <person name="Leal K."/>
            <person name="Garcia M."/>
            <person name="Abanto M."/>
            <person name="Barrientos L."/>
        </authorList>
    </citation>
    <scope>NUCLEOTIDE SEQUENCE [LARGE SCALE GENOMIC DNA]</scope>
    <source>
        <strain evidence="1 2">Se16.17</strain>
    </source>
</reference>
<dbReference type="Gene3D" id="3.40.50.720">
    <property type="entry name" value="NAD(P)-binding Rossmann-like Domain"/>
    <property type="match status" value="1"/>
</dbReference>
<dbReference type="Proteomes" id="UP001448614">
    <property type="component" value="Unassembled WGS sequence"/>
</dbReference>
<accession>A0ABV0GWC7</accession>
<sequence length="346" mass="37066">MRILVLGGTAFLSAEIARQALAAGHDVTCFARGSSAHPPDGATWVRGDRAMGAAAYAGLGGRWDAVVEVSREPVQAGEALDALGPAAGHWTFVSSCSVYADHWVPGADEGAQLLEPLPAGVAGTPETYGESKSAIEQLTLARVGEKAHIVRAGLISGPGDGTDRYGYWPARFAANNHPVLVPNIPDDSTQIIDVRDLAAWILQSAVEGLVGTFNALGDVVRFEDYLAESQRAAAGAVGDAVDNAGPVDVVPVDVVPVDEQWLVEQGIEYWAGPDSLPLWLPADHDGFQSRTNRAARERGMVLRPWQETLAATLEDERRKGLNRERKAGLSRDTEQRLVALWRARQR</sequence>